<dbReference type="GO" id="GO:0016020">
    <property type="term" value="C:membrane"/>
    <property type="evidence" value="ECO:0007669"/>
    <property type="project" value="UniProtKB-SubCell"/>
</dbReference>
<dbReference type="Proteomes" id="UP000437131">
    <property type="component" value="Unassembled WGS sequence"/>
</dbReference>
<evidence type="ECO:0000313" key="7">
    <source>
        <dbReference type="EMBL" id="MTF38131.1"/>
    </source>
</evidence>
<evidence type="ECO:0000256" key="5">
    <source>
        <dbReference type="ARBA" id="ARBA00023136"/>
    </source>
</evidence>
<name>A0A844GSU4_9CHRO</name>
<dbReference type="EMBL" id="WMIA01000003">
    <property type="protein sequence ID" value="MTF38131.1"/>
    <property type="molecule type" value="Genomic_DNA"/>
</dbReference>
<keyword evidence="3 6" id="KW-0812">Transmembrane</keyword>
<evidence type="ECO:0000256" key="4">
    <source>
        <dbReference type="ARBA" id="ARBA00022989"/>
    </source>
</evidence>
<feature type="transmembrane region" description="Helical" evidence="6">
    <location>
        <begin position="119"/>
        <end position="136"/>
    </location>
</feature>
<evidence type="ECO:0000256" key="3">
    <source>
        <dbReference type="ARBA" id="ARBA00022692"/>
    </source>
</evidence>
<comment type="similarity">
    <text evidence="2">Belongs to the Tic20 family.</text>
</comment>
<dbReference type="InterPro" id="IPR005691">
    <property type="entry name" value="Tic20"/>
</dbReference>
<evidence type="ECO:0000256" key="1">
    <source>
        <dbReference type="ARBA" id="ARBA00004141"/>
    </source>
</evidence>
<sequence>MNWRTSSTDWKDRLFASLVYLFPLYYALEFGSFLFGQFPFLQLIIIPLYPLILINQIPFGGFILFIVLFAAVVRNARISHFIRFNTMQAILIDILLILVGLVFNVIFRGLGTSLLTETISNALFLGTLVACGYGIFQSASGKYAEMPTISEAAYSQVPW</sequence>
<dbReference type="AlphaFoldDB" id="A0A844GSU4"/>
<keyword evidence="5 6" id="KW-0472">Membrane</keyword>
<comment type="caution">
    <text evidence="7">The sequence shown here is derived from an EMBL/GenBank/DDBJ whole genome shotgun (WGS) entry which is preliminary data.</text>
</comment>
<dbReference type="PANTHER" id="PTHR33510">
    <property type="entry name" value="PROTEIN TIC 20-II, CHLOROPLASTIC"/>
    <property type="match status" value="1"/>
</dbReference>
<reference evidence="7 8" key="1">
    <citation type="submission" date="2019-11" db="EMBL/GenBank/DDBJ databases">
        <title>Isolation of a new High Light Tolerant Cyanobacteria.</title>
        <authorList>
            <person name="Dobson Z."/>
            <person name="Vaughn N."/>
            <person name="Vaughn M."/>
            <person name="Fromme P."/>
            <person name="Mazor Y."/>
        </authorList>
    </citation>
    <scope>NUCLEOTIDE SEQUENCE [LARGE SCALE GENOMIC DNA]</scope>
    <source>
        <strain evidence="7 8">0216</strain>
    </source>
</reference>
<keyword evidence="4 6" id="KW-1133">Transmembrane helix</keyword>
<accession>A0A844GSU4</accession>
<protein>
    <recommendedName>
        <fullName evidence="9">Tic20 family protein</fullName>
    </recommendedName>
</protein>
<dbReference type="Pfam" id="PF16166">
    <property type="entry name" value="TIC20"/>
    <property type="match status" value="1"/>
</dbReference>
<comment type="subcellular location">
    <subcellularLocation>
        <location evidence="1">Membrane</location>
        <topology evidence="1">Multi-pass membrane protein</topology>
    </subcellularLocation>
</comment>
<evidence type="ECO:0000256" key="6">
    <source>
        <dbReference type="SAM" id="Phobius"/>
    </source>
</evidence>
<gene>
    <name evidence="7" type="ORF">GGC33_04250</name>
</gene>
<proteinExistence type="inferred from homology"/>
<evidence type="ECO:0000313" key="8">
    <source>
        <dbReference type="Proteomes" id="UP000437131"/>
    </source>
</evidence>
<dbReference type="RefSeq" id="WP_015217955.1">
    <property type="nucleotide sequence ID" value="NZ_WMIA01000003.1"/>
</dbReference>
<evidence type="ECO:0008006" key="9">
    <source>
        <dbReference type="Google" id="ProtNLM"/>
    </source>
</evidence>
<feature type="transmembrane region" description="Helical" evidence="6">
    <location>
        <begin position="12"/>
        <end position="28"/>
    </location>
</feature>
<feature type="transmembrane region" description="Helical" evidence="6">
    <location>
        <begin position="85"/>
        <end position="107"/>
    </location>
</feature>
<feature type="transmembrane region" description="Helical" evidence="6">
    <location>
        <begin position="48"/>
        <end position="73"/>
    </location>
</feature>
<organism evidence="7 8">
    <name type="scientific">Cyanobacterium aponinum 0216</name>
    <dbReference type="NCBI Taxonomy" id="2676140"/>
    <lineage>
        <taxon>Bacteria</taxon>
        <taxon>Bacillati</taxon>
        <taxon>Cyanobacteriota</taxon>
        <taxon>Cyanophyceae</taxon>
        <taxon>Oscillatoriophycideae</taxon>
        <taxon>Chroococcales</taxon>
        <taxon>Geminocystaceae</taxon>
        <taxon>Cyanobacterium</taxon>
    </lineage>
</organism>
<dbReference type="PANTHER" id="PTHR33510:SF5">
    <property type="entry name" value="PROTEIN TIC 20-II, CHLOROPLASTIC"/>
    <property type="match status" value="1"/>
</dbReference>
<evidence type="ECO:0000256" key="2">
    <source>
        <dbReference type="ARBA" id="ARBA00009596"/>
    </source>
</evidence>